<dbReference type="InterPro" id="IPR008855">
    <property type="entry name" value="TRAP-delta"/>
</dbReference>
<keyword evidence="9" id="KW-0256">Endoplasmic reticulum</keyword>
<dbReference type="InParanoid" id="A0A7M7ST27"/>
<dbReference type="PANTHER" id="PTHR12731">
    <property type="entry name" value="TRANSLOCON-ASSOCIATED PROTEIN, DELTA SUBUNIT"/>
    <property type="match status" value="1"/>
</dbReference>
<dbReference type="Pfam" id="PF05404">
    <property type="entry name" value="TRAP-delta"/>
    <property type="match status" value="1"/>
</dbReference>
<evidence type="ECO:0000256" key="1">
    <source>
        <dbReference type="ARBA" id="ARBA00002838"/>
    </source>
</evidence>
<dbReference type="OrthoDB" id="10055808at2759"/>
<dbReference type="EnsemblMetazoa" id="XM_030973528">
    <property type="protein sequence ID" value="XP_030829388"/>
    <property type="gene ID" value="LOC576685"/>
</dbReference>
<evidence type="ECO:0000256" key="14">
    <source>
        <dbReference type="ARBA" id="ARBA00031791"/>
    </source>
</evidence>
<comment type="subcellular location">
    <subcellularLocation>
        <location evidence="2">Endoplasmic reticulum membrane</location>
        <topology evidence="2">Single-pass type I membrane protein</topology>
    </subcellularLocation>
</comment>
<evidence type="ECO:0000256" key="10">
    <source>
        <dbReference type="ARBA" id="ARBA00022843"/>
    </source>
</evidence>
<reference evidence="17" key="1">
    <citation type="submission" date="2015-02" db="EMBL/GenBank/DDBJ databases">
        <title>Genome sequencing for Strongylocentrotus purpuratus.</title>
        <authorList>
            <person name="Murali S."/>
            <person name="Liu Y."/>
            <person name="Vee V."/>
            <person name="English A."/>
            <person name="Wang M."/>
            <person name="Skinner E."/>
            <person name="Han Y."/>
            <person name="Muzny D.M."/>
            <person name="Worley K.C."/>
            <person name="Gibbs R.A."/>
        </authorList>
    </citation>
    <scope>NUCLEOTIDE SEQUENCE</scope>
</reference>
<keyword evidence="6" id="KW-1017">Isopeptide bond</keyword>
<keyword evidence="7" id="KW-0812">Transmembrane</keyword>
<dbReference type="GeneID" id="576685"/>
<comment type="subunit">
    <text evidence="4">Heterotetramer of TRAP-alpha, TRAP-beta, TRAP-delta and TRAP-gamma.</text>
</comment>
<evidence type="ECO:0000313" key="17">
    <source>
        <dbReference type="Proteomes" id="UP000007110"/>
    </source>
</evidence>
<comment type="similarity">
    <text evidence="3">Belongs to the TRAP-delta family.</text>
</comment>
<accession>A0A7M7ST27</accession>
<reference evidence="16" key="2">
    <citation type="submission" date="2021-01" db="UniProtKB">
        <authorList>
            <consortium name="EnsemblMetazoa"/>
        </authorList>
    </citation>
    <scope>IDENTIFICATION</scope>
</reference>
<dbReference type="RefSeq" id="XP_030829388.1">
    <property type="nucleotide sequence ID" value="XM_030973528.1"/>
</dbReference>
<evidence type="ECO:0000256" key="8">
    <source>
        <dbReference type="ARBA" id="ARBA00022729"/>
    </source>
</evidence>
<evidence type="ECO:0000256" key="15">
    <source>
        <dbReference type="SAM" id="SignalP"/>
    </source>
</evidence>
<dbReference type="GO" id="GO:0005789">
    <property type="term" value="C:endoplasmic reticulum membrane"/>
    <property type="evidence" value="ECO:0007669"/>
    <property type="project" value="UniProtKB-SubCell"/>
</dbReference>
<dbReference type="AlphaFoldDB" id="A0A7M7ST27"/>
<protein>
    <recommendedName>
        <fullName evidence="5">Translocon-associated protein subunit delta</fullName>
    </recommendedName>
    <alternativeName>
        <fullName evidence="14">Signal sequence receptor subunit delta</fullName>
    </alternativeName>
</protein>
<dbReference type="CTD" id="6748"/>
<feature type="signal peptide" evidence="15">
    <location>
        <begin position="1"/>
        <end position="24"/>
    </location>
</feature>
<evidence type="ECO:0000256" key="11">
    <source>
        <dbReference type="ARBA" id="ARBA00022989"/>
    </source>
</evidence>
<dbReference type="OMA" id="GPWVNSE"/>
<dbReference type="PANTHER" id="PTHR12731:SF1">
    <property type="entry name" value="TRANSLOCON-ASSOCIATED PROTEIN SUBUNIT DELTA"/>
    <property type="match status" value="1"/>
</dbReference>
<evidence type="ECO:0000256" key="4">
    <source>
        <dbReference type="ARBA" id="ARBA00011819"/>
    </source>
</evidence>
<evidence type="ECO:0000313" key="16">
    <source>
        <dbReference type="EnsemblMetazoa" id="XP_030829388"/>
    </source>
</evidence>
<dbReference type="GO" id="GO:0012505">
    <property type="term" value="C:endomembrane system"/>
    <property type="evidence" value="ECO:0000318"/>
    <property type="project" value="GO_Central"/>
</dbReference>
<evidence type="ECO:0000256" key="12">
    <source>
        <dbReference type="ARBA" id="ARBA00023136"/>
    </source>
</evidence>
<dbReference type="KEGG" id="spu:576685"/>
<evidence type="ECO:0000256" key="5">
    <source>
        <dbReference type="ARBA" id="ARBA00014387"/>
    </source>
</evidence>
<evidence type="ECO:0000256" key="13">
    <source>
        <dbReference type="ARBA" id="ARBA00023157"/>
    </source>
</evidence>
<evidence type="ECO:0000256" key="7">
    <source>
        <dbReference type="ARBA" id="ARBA00022692"/>
    </source>
</evidence>
<evidence type="ECO:0000256" key="6">
    <source>
        <dbReference type="ARBA" id="ARBA00022499"/>
    </source>
</evidence>
<keyword evidence="12" id="KW-0472">Membrane</keyword>
<evidence type="ECO:0000256" key="3">
    <source>
        <dbReference type="ARBA" id="ARBA00009294"/>
    </source>
</evidence>
<keyword evidence="8 15" id="KW-0732">Signal</keyword>
<organism evidence="16 17">
    <name type="scientific">Strongylocentrotus purpuratus</name>
    <name type="common">Purple sea urchin</name>
    <dbReference type="NCBI Taxonomy" id="7668"/>
    <lineage>
        <taxon>Eukaryota</taxon>
        <taxon>Metazoa</taxon>
        <taxon>Echinodermata</taxon>
        <taxon>Eleutherozoa</taxon>
        <taxon>Echinozoa</taxon>
        <taxon>Echinoidea</taxon>
        <taxon>Euechinoidea</taxon>
        <taxon>Echinacea</taxon>
        <taxon>Camarodonta</taxon>
        <taxon>Echinidea</taxon>
        <taxon>Strongylocentrotidae</taxon>
        <taxon>Strongylocentrotus</taxon>
    </lineage>
</organism>
<comment type="function">
    <text evidence="1">TRAP proteins are part of a complex whose function is to bind calcium to the ER membrane and thereby regulate the retention of ER resident proteins.</text>
</comment>
<dbReference type="Proteomes" id="UP000007110">
    <property type="component" value="Unassembled WGS sequence"/>
</dbReference>
<feature type="chain" id="PRO_5029556608" description="Translocon-associated protein subunit delta" evidence="15">
    <location>
        <begin position="25"/>
        <end position="172"/>
    </location>
</feature>
<keyword evidence="10" id="KW-0832">Ubl conjugation</keyword>
<keyword evidence="13" id="KW-1015">Disulfide bond</keyword>
<evidence type="ECO:0000256" key="9">
    <source>
        <dbReference type="ARBA" id="ARBA00022824"/>
    </source>
</evidence>
<sequence>MASILQATFVCVFLAVFAPHFSLAESCIGASFNSKTYTTTDGALSTETVFLVEFQLSCKNKISNIFLNAEVDGKQIPVSRSGDNKYQVSWTAEHKKAPSGTYSVCIYDEEGFSALRKALRTGEESKVKPLITVPVDHPGVSKGPWVSTEIIATGIAGLVWYAAFATKKSIQS</sequence>
<keyword evidence="17" id="KW-1185">Reference proteome</keyword>
<evidence type="ECO:0000256" key="2">
    <source>
        <dbReference type="ARBA" id="ARBA00004115"/>
    </source>
</evidence>
<keyword evidence="11" id="KW-1133">Transmembrane helix</keyword>
<name>A0A7M7ST27_STRPU</name>
<proteinExistence type="inferred from homology"/>